<proteinExistence type="inferred from homology"/>
<evidence type="ECO:0000256" key="1">
    <source>
        <dbReference type="ARBA" id="ARBA00022596"/>
    </source>
</evidence>
<dbReference type="PANTHER" id="PTHR34535:SF3">
    <property type="entry name" value="HYDROGENASE MATURATION FACTOR HYPA"/>
    <property type="match status" value="1"/>
</dbReference>
<feature type="binding site" evidence="4">
    <location>
        <position position="76"/>
    </location>
    <ligand>
        <name>Zn(2+)</name>
        <dbReference type="ChEBI" id="CHEBI:29105"/>
    </ligand>
</feature>
<comment type="caution">
    <text evidence="5">The sequence shown here is derived from an EMBL/GenBank/DDBJ whole genome shotgun (WGS) entry which is preliminary data.</text>
</comment>
<dbReference type="InterPro" id="IPR000688">
    <property type="entry name" value="HypA/HybF"/>
</dbReference>
<feature type="binding site" evidence="4">
    <location>
        <position position="2"/>
    </location>
    <ligand>
        <name>Ni(2+)</name>
        <dbReference type="ChEBI" id="CHEBI:49786"/>
    </ligand>
</feature>
<keyword evidence="1 4" id="KW-0533">Nickel</keyword>
<keyword evidence="6" id="KW-1185">Reference proteome</keyword>
<dbReference type="RefSeq" id="WP_069120796.1">
    <property type="nucleotide sequence ID" value="NZ_MARB01000001.1"/>
</dbReference>
<dbReference type="GO" id="GO:0008270">
    <property type="term" value="F:zinc ion binding"/>
    <property type="evidence" value="ECO:0007669"/>
    <property type="project" value="UniProtKB-UniRule"/>
</dbReference>
<dbReference type="GO" id="GO:0016530">
    <property type="term" value="F:metallochaperone activity"/>
    <property type="evidence" value="ECO:0007669"/>
    <property type="project" value="UniProtKB-ARBA"/>
</dbReference>
<evidence type="ECO:0000256" key="3">
    <source>
        <dbReference type="ARBA" id="ARBA00022833"/>
    </source>
</evidence>
<evidence type="ECO:0000256" key="2">
    <source>
        <dbReference type="ARBA" id="ARBA00022723"/>
    </source>
</evidence>
<dbReference type="EMBL" id="MARB01000001">
    <property type="protein sequence ID" value="ODJ89709.1"/>
    <property type="molecule type" value="Genomic_DNA"/>
</dbReference>
<reference evidence="5 6" key="1">
    <citation type="submission" date="2016-06" db="EMBL/GenBank/DDBJ databases">
        <title>Genome sequence of endosymbiont of Candidatus Endolucinida thiodiazotropha.</title>
        <authorList>
            <person name="Poehlein A."/>
            <person name="Koenig S."/>
            <person name="Heiden S.E."/>
            <person name="Thuermer A."/>
            <person name="Voget S."/>
            <person name="Daniel R."/>
            <person name="Markert S."/>
            <person name="Gros O."/>
            <person name="Schweder T."/>
        </authorList>
    </citation>
    <scope>NUCLEOTIDE SEQUENCE [LARGE SCALE GENOMIC DNA]</scope>
    <source>
        <strain evidence="5 6">COS</strain>
    </source>
</reference>
<dbReference type="Gene3D" id="3.30.2320.80">
    <property type="match status" value="1"/>
</dbReference>
<evidence type="ECO:0000313" key="5">
    <source>
        <dbReference type="EMBL" id="ODJ89709.1"/>
    </source>
</evidence>
<feature type="binding site" evidence="4">
    <location>
        <position position="73"/>
    </location>
    <ligand>
        <name>Zn(2+)</name>
        <dbReference type="ChEBI" id="CHEBI:29105"/>
    </ligand>
</feature>
<comment type="function">
    <text evidence="4">Involved in the maturation of [NiFe] hydrogenases. Required for nickel insertion into the metal center of the hydrogenase.</text>
</comment>
<keyword evidence="3 4" id="KW-0862">Zinc</keyword>
<dbReference type="FunFam" id="3.30.2320.80:FF:000001">
    <property type="entry name" value="Hydrogenase maturation factor HypA"/>
    <property type="match status" value="1"/>
</dbReference>
<name>A0A7Z1AI25_9GAMM</name>
<dbReference type="HAMAP" id="MF_00213">
    <property type="entry name" value="HypA_HybF"/>
    <property type="match status" value="1"/>
</dbReference>
<sequence>MHEMSLCEGVLQVLEEQAVTQGYSMVKRVWLEIGALSGVEPEAMRFGFDAVMKGTLADSARLEIIHLPGEAWCMQCSKPVQVAARYEACPECGSYQLQVTGGDEMRIKELEVE</sequence>
<evidence type="ECO:0000313" key="6">
    <source>
        <dbReference type="Proteomes" id="UP000094769"/>
    </source>
</evidence>
<dbReference type="GO" id="GO:0051604">
    <property type="term" value="P:protein maturation"/>
    <property type="evidence" value="ECO:0007669"/>
    <property type="project" value="InterPro"/>
</dbReference>
<dbReference type="AlphaFoldDB" id="A0A7Z1AI25"/>
<dbReference type="NCBIfam" id="NF009046">
    <property type="entry name" value="PRK12380.1"/>
    <property type="match status" value="1"/>
</dbReference>
<protein>
    <recommendedName>
        <fullName evidence="4">Hydrogenase maturation factor HypA</fullName>
    </recommendedName>
</protein>
<dbReference type="Proteomes" id="UP000094769">
    <property type="component" value="Unassembled WGS sequence"/>
</dbReference>
<accession>A0A7Z1AI25</accession>
<keyword evidence="2 4" id="KW-0479">Metal-binding</keyword>
<gene>
    <name evidence="5" type="primary">hypA_1</name>
    <name evidence="4" type="synonym">hypA</name>
    <name evidence="5" type="ORF">CODIS_02690</name>
</gene>
<dbReference type="OrthoDB" id="288014at2"/>
<dbReference type="PIRSF" id="PIRSF004761">
    <property type="entry name" value="Hydrgn_mat_HypA"/>
    <property type="match status" value="1"/>
</dbReference>
<dbReference type="Pfam" id="PF01155">
    <property type="entry name" value="HypA"/>
    <property type="match status" value="1"/>
</dbReference>
<dbReference type="NCBIfam" id="TIGR00100">
    <property type="entry name" value="hypA"/>
    <property type="match status" value="1"/>
</dbReference>
<organism evidence="5 6">
    <name type="scientific">Candidatus Thiodiazotropha endolucinida</name>
    <dbReference type="NCBI Taxonomy" id="1655433"/>
    <lineage>
        <taxon>Bacteria</taxon>
        <taxon>Pseudomonadati</taxon>
        <taxon>Pseudomonadota</taxon>
        <taxon>Gammaproteobacteria</taxon>
        <taxon>Chromatiales</taxon>
        <taxon>Sedimenticolaceae</taxon>
        <taxon>Candidatus Thiodiazotropha</taxon>
    </lineage>
</organism>
<feature type="binding site" evidence="4">
    <location>
        <position position="92"/>
    </location>
    <ligand>
        <name>Zn(2+)</name>
        <dbReference type="ChEBI" id="CHEBI:29105"/>
    </ligand>
</feature>
<dbReference type="PANTHER" id="PTHR34535">
    <property type="entry name" value="HYDROGENASE MATURATION FACTOR HYPA"/>
    <property type="match status" value="1"/>
</dbReference>
<feature type="binding site" evidence="4">
    <location>
        <position position="89"/>
    </location>
    <ligand>
        <name>Zn(2+)</name>
        <dbReference type="ChEBI" id="CHEBI:29105"/>
    </ligand>
</feature>
<comment type="similarity">
    <text evidence="4">Belongs to the HypA/HybF family.</text>
</comment>
<dbReference type="GO" id="GO:0016151">
    <property type="term" value="F:nickel cation binding"/>
    <property type="evidence" value="ECO:0007669"/>
    <property type="project" value="UniProtKB-UniRule"/>
</dbReference>
<evidence type="ECO:0000256" key="4">
    <source>
        <dbReference type="HAMAP-Rule" id="MF_00213"/>
    </source>
</evidence>